<name>A0A1I5X4U9_9PSEU</name>
<dbReference type="SUPFAM" id="SSF47413">
    <property type="entry name" value="lambda repressor-like DNA-binding domains"/>
    <property type="match status" value="1"/>
</dbReference>
<dbReference type="Gene3D" id="1.10.260.40">
    <property type="entry name" value="lambda repressor-like DNA-binding domains"/>
    <property type="match status" value="1"/>
</dbReference>
<proteinExistence type="predicted"/>
<dbReference type="GO" id="GO:0003677">
    <property type="term" value="F:DNA binding"/>
    <property type="evidence" value="ECO:0007669"/>
    <property type="project" value="InterPro"/>
</dbReference>
<dbReference type="AlphaFoldDB" id="A0A1I5X4U9"/>
<sequence>MGEIESFGDVLRRLRVAAGLTQQELARRTHMTQPNVSKIESGGQGVPEEAADRLDKALNADGRLMAVYDPLDTGPLNSDQRNRIAWTVRHPGLMDAAAVDVLAASLAAQRRVDDLIGPEPMLAGAKGQARMMTGLLKQVRGPARPQLSAVTSEYMQFAGWLLAEARHDRLAVEWLTEAGDIARIANDGTLAAQASNFKGFVARQRGRPTSMVKWFVRAFEEPGAHVAQRIGDTIQAAQGYARLHTLSPDSGYRDTALRLLADADDLVDEAGKVPPPATAYWLTPTFHLLNSGLAHLALHDHATAADHFRTGLESLPPNQQNAEWTTEYRLGLAEAEEAR</sequence>
<protein>
    <submittedName>
        <fullName evidence="2">Helix-turn-helix domain-containing protein</fullName>
    </submittedName>
</protein>
<dbReference type="STRING" id="112413.SAMN05421854_11033"/>
<reference evidence="2 3" key="1">
    <citation type="submission" date="2016-10" db="EMBL/GenBank/DDBJ databases">
        <authorList>
            <person name="de Groot N.N."/>
        </authorList>
    </citation>
    <scope>NUCLEOTIDE SEQUENCE [LARGE SCALE GENOMIC DNA]</scope>
    <source>
        <strain evidence="2 3">DSM 44637</strain>
    </source>
</reference>
<dbReference type="InterPro" id="IPR001387">
    <property type="entry name" value="Cro/C1-type_HTH"/>
</dbReference>
<dbReference type="EMBL" id="FOWC01000010">
    <property type="protein sequence ID" value="SFQ26980.1"/>
    <property type="molecule type" value="Genomic_DNA"/>
</dbReference>
<dbReference type="Pfam" id="PF13560">
    <property type="entry name" value="HTH_31"/>
    <property type="match status" value="1"/>
</dbReference>
<dbReference type="OrthoDB" id="3213425at2"/>
<dbReference type="RefSeq" id="WP_093575806.1">
    <property type="nucleotide sequence ID" value="NZ_FOWC01000010.1"/>
</dbReference>
<feature type="domain" description="HTH cro/C1-type" evidence="1">
    <location>
        <begin position="11"/>
        <end position="65"/>
    </location>
</feature>
<dbReference type="Proteomes" id="UP000199137">
    <property type="component" value="Unassembled WGS sequence"/>
</dbReference>
<organism evidence="2 3">
    <name type="scientific">Amycolatopsis rubida</name>
    <dbReference type="NCBI Taxonomy" id="112413"/>
    <lineage>
        <taxon>Bacteria</taxon>
        <taxon>Bacillati</taxon>
        <taxon>Actinomycetota</taxon>
        <taxon>Actinomycetes</taxon>
        <taxon>Pseudonocardiales</taxon>
        <taxon>Pseudonocardiaceae</taxon>
        <taxon>Amycolatopsis</taxon>
    </lineage>
</organism>
<dbReference type="PROSITE" id="PS50943">
    <property type="entry name" value="HTH_CROC1"/>
    <property type="match status" value="1"/>
</dbReference>
<dbReference type="InterPro" id="IPR010982">
    <property type="entry name" value="Lambda_DNA-bd_dom_sf"/>
</dbReference>
<evidence type="ECO:0000313" key="3">
    <source>
        <dbReference type="Proteomes" id="UP000199137"/>
    </source>
</evidence>
<dbReference type="SMART" id="SM00530">
    <property type="entry name" value="HTH_XRE"/>
    <property type="match status" value="1"/>
</dbReference>
<evidence type="ECO:0000313" key="2">
    <source>
        <dbReference type="EMBL" id="SFQ26980.1"/>
    </source>
</evidence>
<dbReference type="CDD" id="cd00093">
    <property type="entry name" value="HTH_XRE"/>
    <property type="match status" value="1"/>
</dbReference>
<evidence type="ECO:0000259" key="1">
    <source>
        <dbReference type="PROSITE" id="PS50943"/>
    </source>
</evidence>
<gene>
    <name evidence="2" type="ORF">SAMN05421854_11033</name>
</gene>
<accession>A0A1I5X4U9</accession>